<keyword evidence="1" id="KW-0812">Transmembrane</keyword>
<keyword evidence="3" id="KW-1185">Reference proteome</keyword>
<dbReference type="Proteomes" id="UP000032141">
    <property type="component" value="Chromosome C7"/>
</dbReference>
<reference evidence="2 3" key="1">
    <citation type="journal article" date="2014" name="Genome Biol.">
        <title>Transcriptome and methylome profiling reveals relics of genome dominance in the mesopolyploid Brassica oleracea.</title>
        <authorList>
            <person name="Parkin I.A."/>
            <person name="Koh C."/>
            <person name="Tang H."/>
            <person name="Robinson S.J."/>
            <person name="Kagale S."/>
            <person name="Clarke W.E."/>
            <person name="Town C.D."/>
            <person name="Nixon J."/>
            <person name="Krishnakumar V."/>
            <person name="Bidwell S.L."/>
            <person name="Denoeud F."/>
            <person name="Belcram H."/>
            <person name="Links M.G."/>
            <person name="Just J."/>
            <person name="Clarke C."/>
            <person name="Bender T."/>
            <person name="Huebert T."/>
            <person name="Mason A.S."/>
            <person name="Pires J.C."/>
            <person name="Barker G."/>
            <person name="Moore J."/>
            <person name="Walley P.G."/>
            <person name="Manoli S."/>
            <person name="Batley J."/>
            <person name="Edwards D."/>
            <person name="Nelson M.N."/>
            <person name="Wang X."/>
            <person name="Paterson A.H."/>
            <person name="King G."/>
            <person name="Bancroft I."/>
            <person name="Chalhoub B."/>
            <person name="Sharpe A.G."/>
        </authorList>
    </citation>
    <scope>NUCLEOTIDE SEQUENCE</scope>
    <source>
        <strain evidence="2 3">cv. TO1000</strain>
    </source>
</reference>
<name>A0A0D3D9N1_BRAOL</name>
<evidence type="ECO:0000313" key="2">
    <source>
        <dbReference type="EnsemblPlants" id="Bo7g075910.1"/>
    </source>
</evidence>
<reference evidence="2" key="2">
    <citation type="submission" date="2015-03" db="UniProtKB">
        <authorList>
            <consortium name="EnsemblPlants"/>
        </authorList>
    </citation>
    <scope>IDENTIFICATION</scope>
</reference>
<accession>A0A0D3D9N1</accession>
<dbReference type="EnsemblPlants" id="Bo7g075910.1">
    <property type="protein sequence ID" value="Bo7g075910.1"/>
    <property type="gene ID" value="Bo7g075910"/>
</dbReference>
<organism evidence="2 3">
    <name type="scientific">Brassica oleracea var. oleracea</name>
    <dbReference type="NCBI Taxonomy" id="109376"/>
    <lineage>
        <taxon>Eukaryota</taxon>
        <taxon>Viridiplantae</taxon>
        <taxon>Streptophyta</taxon>
        <taxon>Embryophyta</taxon>
        <taxon>Tracheophyta</taxon>
        <taxon>Spermatophyta</taxon>
        <taxon>Magnoliopsida</taxon>
        <taxon>eudicotyledons</taxon>
        <taxon>Gunneridae</taxon>
        <taxon>Pentapetalae</taxon>
        <taxon>rosids</taxon>
        <taxon>malvids</taxon>
        <taxon>Brassicales</taxon>
        <taxon>Brassicaceae</taxon>
        <taxon>Brassiceae</taxon>
        <taxon>Brassica</taxon>
    </lineage>
</organism>
<feature type="transmembrane region" description="Helical" evidence="1">
    <location>
        <begin position="40"/>
        <end position="57"/>
    </location>
</feature>
<keyword evidence="1" id="KW-0472">Membrane</keyword>
<proteinExistence type="predicted"/>
<dbReference type="AlphaFoldDB" id="A0A0D3D9N1"/>
<evidence type="ECO:0000313" key="3">
    <source>
        <dbReference type="Proteomes" id="UP000032141"/>
    </source>
</evidence>
<dbReference type="HOGENOM" id="CLU_162923_0_0_1"/>
<protein>
    <submittedName>
        <fullName evidence="2">Uncharacterized protein</fullName>
    </submittedName>
</protein>
<evidence type="ECO:0000256" key="1">
    <source>
        <dbReference type="SAM" id="Phobius"/>
    </source>
</evidence>
<dbReference type="OMA" id="CQIKCAH"/>
<dbReference type="Gramene" id="Bo7g075910.1">
    <property type="protein sequence ID" value="Bo7g075910.1"/>
    <property type="gene ID" value="Bo7g075910"/>
</dbReference>
<keyword evidence="1" id="KW-1133">Transmembrane helix</keyword>
<sequence>MSYSLYHHTQKSYITKEKIAIVRKRIEYSNQSIKMNSTKATFFLVLFLVAAVCITMTESKCQGNIDCREEPHKQPCPVPLACLFGSCVCPWKSHSTFSPCQIKCAHSGKKVVDLYDSDHCVCGDK</sequence>